<organism evidence="2 3">
    <name type="scientific">Engelhardtia mirabilis</name>
    <dbReference type="NCBI Taxonomy" id="2528011"/>
    <lineage>
        <taxon>Bacteria</taxon>
        <taxon>Pseudomonadati</taxon>
        <taxon>Planctomycetota</taxon>
        <taxon>Planctomycetia</taxon>
        <taxon>Planctomycetia incertae sedis</taxon>
        <taxon>Engelhardtia</taxon>
    </lineage>
</organism>
<keyword evidence="2" id="KW-0482">Metalloprotease</keyword>
<dbReference type="GO" id="GO:0008237">
    <property type="term" value="F:metallopeptidase activity"/>
    <property type="evidence" value="ECO:0007669"/>
    <property type="project" value="UniProtKB-KW"/>
</dbReference>
<dbReference type="AlphaFoldDB" id="A0A518BGQ9"/>
<reference evidence="2 3" key="1">
    <citation type="submission" date="2019-02" db="EMBL/GenBank/DDBJ databases">
        <title>Deep-cultivation of Planctomycetes and their phenomic and genomic characterization uncovers novel biology.</title>
        <authorList>
            <person name="Wiegand S."/>
            <person name="Jogler M."/>
            <person name="Boedeker C."/>
            <person name="Pinto D."/>
            <person name="Vollmers J."/>
            <person name="Rivas-Marin E."/>
            <person name="Kohn T."/>
            <person name="Peeters S.H."/>
            <person name="Heuer A."/>
            <person name="Rast P."/>
            <person name="Oberbeckmann S."/>
            <person name="Bunk B."/>
            <person name="Jeske O."/>
            <person name="Meyerdierks A."/>
            <person name="Storesund J.E."/>
            <person name="Kallscheuer N."/>
            <person name="Luecker S."/>
            <person name="Lage O.M."/>
            <person name="Pohl T."/>
            <person name="Merkel B.J."/>
            <person name="Hornburger P."/>
            <person name="Mueller R.-W."/>
            <person name="Bruemmer F."/>
            <person name="Labrenz M."/>
            <person name="Spormann A.M."/>
            <person name="Op den Camp H."/>
            <person name="Overmann J."/>
            <person name="Amann R."/>
            <person name="Jetten M.S.M."/>
            <person name="Mascher T."/>
            <person name="Medema M.H."/>
            <person name="Devos D.P."/>
            <person name="Kaster A.-K."/>
            <person name="Ovreas L."/>
            <person name="Rohde M."/>
            <person name="Galperin M.Y."/>
            <person name="Jogler C."/>
        </authorList>
    </citation>
    <scope>NUCLEOTIDE SEQUENCE [LARGE SCALE GENOMIC DNA]</scope>
    <source>
        <strain evidence="2 3">Pla133</strain>
    </source>
</reference>
<accession>A0A518BGQ9</accession>
<proteinExistence type="predicted"/>
<dbReference type="PANTHER" id="PTHR34448">
    <property type="entry name" value="AMINOPEPTIDASE"/>
    <property type="match status" value="1"/>
</dbReference>
<gene>
    <name evidence="2" type="ORF">Pla133_12100</name>
</gene>
<dbReference type="KEGG" id="pbap:Pla133_12100"/>
<keyword evidence="1" id="KW-0479">Metal-binding</keyword>
<evidence type="ECO:0000256" key="1">
    <source>
        <dbReference type="ARBA" id="ARBA00022723"/>
    </source>
</evidence>
<dbReference type="InterPro" id="IPR052170">
    <property type="entry name" value="M29_Exopeptidase"/>
</dbReference>
<dbReference type="Proteomes" id="UP000316921">
    <property type="component" value="Chromosome"/>
</dbReference>
<protein>
    <submittedName>
        <fullName evidence="2">Thermophilic metalloprotease (M29)</fullName>
    </submittedName>
</protein>
<evidence type="ECO:0000313" key="3">
    <source>
        <dbReference type="Proteomes" id="UP000316921"/>
    </source>
</evidence>
<name>A0A518BGQ9_9BACT</name>
<dbReference type="EMBL" id="CP036287">
    <property type="protein sequence ID" value="QDU66144.1"/>
    <property type="molecule type" value="Genomic_DNA"/>
</dbReference>
<keyword evidence="3" id="KW-1185">Reference proteome</keyword>
<dbReference type="GO" id="GO:0006508">
    <property type="term" value="P:proteolysis"/>
    <property type="evidence" value="ECO:0007669"/>
    <property type="project" value="UniProtKB-KW"/>
</dbReference>
<dbReference type="RefSeq" id="WP_145063438.1">
    <property type="nucleotide sequence ID" value="NZ_CP036287.1"/>
</dbReference>
<keyword evidence="2" id="KW-0645">Protease</keyword>
<sequence>MLHETALEVAAANLRQVLDHAIEHRPESGALVVWDGESELSNLLAEAYRRCLPQAQFVRFDGADPQAVRELFEGLGAGDLAVLIQSTSFRLDAFRIRIELFKRGLKVIEHPHLARMTGPQARIYVDALAYDRDYYRGVGHALRERIDRATRCVVDSGAADGPHDHLIFPVGFEPAKVNIGDYTDMANVGGQYPIGEVFTESADLEAVHGRARIAFFGDTAFTVNRPERPITLVVERGRVVGAEGATPEFERVLDQIRVDDGDVRVRELGFGMNRALTSERTVSDIGTFERMCGVHLSLGAKHATYNKADIRKKSARHHVDVFVITESVQLDGEVVYRDGAWTV</sequence>
<dbReference type="PANTHER" id="PTHR34448:SF1">
    <property type="entry name" value="BLL6088 PROTEIN"/>
    <property type="match status" value="1"/>
</dbReference>
<dbReference type="GO" id="GO:0046872">
    <property type="term" value="F:metal ion binding"/>
    <property type="evidence" value="ECO:0007669"/>
    <property type="project" value="UniProtKB-KW"/>
</dbReference>
<evidence type="ECO:0000313" key="2">
    <source>
        <dbReference type="EMBL" id="QDU66144.1"/>
    </source>
</evidence>
<keyword evidence="2" id="KW-0378">Hydrolase</keyword>
<dbReference type="SUPFAM" id="SSF144052">
    <property type="entry name" value="Thermophilic metalloprotease-like"/>
    <property type="match status" value="1"/>
</dbReference>